<comment type="function">
    <text evidence="9">Converts adenosine-3',5'-bisphosphate (PAP) to AMP.</text>
</comment>
<dbReference type="InterPro" id="IPR020583">
    <property type="entry name" value="Inositol_monoP_metal-BS"/>
</dbReference>
<gene>
    <name evidence="11" type="primary">cysQ-2</name>
    <name evidence="9" type="synonym">cysQ</name>
    <name evidence="11" type="ORF">HSBAA_56270</name>
</gene>
<dbReference type="SUPFAM" id="SSF56655">
    <property type="entry name" value="Carbohydrate phosphatase"/>
    <property type="match status" value="1"/>
</dbReference>
<feature type="binding site" evidence="9">
    <location>
        <position position="223"/>
    </location>
    <ligand>
        <name>Mg(2+)</name>
        <dbReference type="ChEBI" id="CHEBI:18420"/>
        <label>2</label>
    </ligand>
</feature>
<name>A0A455UI22_9GAMM</name>
<feature type="binding site" evidence="9">
    <location>
        <position position="76"/>
    </location>
    <ligand>
        <name>Mg(2+)</name>
        <dbReference type="ChEBI" id="CHEBI:18420"/>
        <label>1</label>
    </ligand>
</feature>
<evidence type="ECO:0000256" key="10">
    <source>
        <dbReference type="PIRSR" id="PIRSR600760-2"/>
    </source>
</evidence>
<feature type="binding site" evidence="9">
    <location>
        <begin position="97"/>
        <end position="100"/>
    </location>
    <ligand>
        <name>substrate</name>
    </ligand>
</feature>
<comment type="catalytic activity">
    <reaction evidence="1 9">
        <text>adenosine 3',5'-bisphosphate + H2O = AMP + phosphate</text>
        <dbReference type="Rhea" id="RHEA:10040"/>
        <dbReference type="ChEBI" id="CHEBI:15377"/>
        <dbReference type="ChEBI" id="CHEBI:43474"/>
        <dbReference type="ChEBI" id="CHEBI:58343"/>
        <dbReference type="ChEBI" id="CHEBI:456215"/>
        <dbReference type="EC" id="3.1.3.7"/>
    </reaction>
</comment>
<evidence type="ECO:0000256" key="8">
    <source>
        <dbReference type="ARBA" id="ARBA00023136"/>
    </source>
</evidence>
<dbReference type="InterPro" id="IPR006240">
    <property type="entry name" value="CysQ"/>
</dbReference>
<keyword evidence="7 9" id="KW-0460">Magnesium</keyword>
<dbReference type="InterPro" id="IPR020550">
    <property type="entry name" value="Inositol_monophosphatase_CS"/>
</dbReference>
<dbReference type="AlphaFoldDB" id="A0A455UI22"/>
<evidence type="ECO:0000256" key="3">
    <source>
        <dbReference type="ARBA" id="ARBA00022475"/>
    </source>
</evidence>
<feature type="binding site" evidence="9">
    <location>
        <position position="98"/>
    </location>
    <ligand>
        <name>Mg(2+)</name>
        <dbReference type="ChEBI" id="CHEBI:18420"/>
        <label>2</label>
    </ligand>
</feature>
<feature type="binding site" evidence="9">
    <location>
        <position position="223"/>
    </location>
    <ligand>
        <name>substrate</name>
    </ligand>
</feature>
<dbReference type="GO" id="GO:0050427">
    <property type="term" value="P:3'-phosphoadenosine 5'-phosphosulfate metabolic process"/>
    <property type="evidence" value="ECO:0007669"/>
    <property type="project" value="TreeGrafter"/>
</dbReference>
<keyword evidence="8 9" id="KW-0472">Membrane</keyword>
<organism evidence="11 12">
    <name type="scientific">Vreelandella sulfidaeris</name>
    <dbReference type="NCBI Taxonomy" id="115553"/>
    <lineage>
        <taxon>Bacteria</taxon>
        <taxon>Pseudomonadati</taxon>
        <taxon>Pseudomonadota</taxon>
        <taxon>Gammaproteobacteria</taxon>
        <taxon>Oceanospirillales</taxon>
        <taxon>Halomonadaceae</taxon>
        <taxon>Vreelandella</taxon>
    </lineage>
</organism>
<dbReference type="InterPro" id="IPR050725">
    <property type="entry name" value="CysQ/Inositol_MonoPase"/>
</dbReference>
<feature type="binding site" evidence="10">
    <location>
        <position position="76"/>
    </location>
    <ligand>
        <name>Mg(2+)</name>
        <dbReference type="ChEBI" id="CHEBI:18420"/>
        <label>1</label>
        <note>catalytic</note>
    </ligand>
</feature>
<dbReference type="GO" id="GO:0046854">
    <property type="term" value="P:phosphatidylinositol phosphate biosynthetic process"/>
    <property type="evidence" value="ECO:0007669"/>
    <property type="project" value="InterPro"/>
</dbReference>
<evidence type="ECO:0000256" key="1">
    <source>
        <dbReference type="ARBA" id="ARBA00001625"/>
    </source>
</evidence>
<evidence type="ECO:0000256" key="4">
    <source>
        <dbReference type="ARBA" id="ARBA00022519"/>
    </source>
</evidence>
<dbReference type="Pfam" id="PF00459">
    <property type="entry name" value="Inositol_P"/>
    <property type="match status" value="1"/>
</dbReference>
<dbReference type="InterPro" id="IPR000760">
    <property type="entry name" value="Inositol_monophosphatase-like"/>
</dbReference>
<dbReference type="HAMAP" id="MF_02095">
    <property type="entry name" value="CysQ"/>
    <property type="match status" value="1"/>
</dbReference>
<dbReference type="PANTHER" id="PTHR43028">
    <property type="entry name" value="3'(2'),5'-BISPHOSPHATE NUCLEOTIDASE 1"/>
    <property type="match status" value="1"/>
</dbReference>
<evidence type="ECO:0000256" key="9">
    <source>
        <dbReference type="HAMAP-Rule" id="MF_02095"/>
    </source>
</evidence>
<feature type="binding site" evidence="9">
    <location>
        <position position="76"/>
    </location>
    <ligand>
        <name>substrate</name>
    </ligand>
</feature>
<feature type="binding site" evidence="9">
    <location>
        <position position="97"/>
    </location>
    <ligand>
        <name>Mg(2+)</name>
        <dbReference type="ChEBI" id="CHEBI:18420"/>
        <label>1</label>
    </ligand>
</feature>
<feature type="binding site" evidence="9">
    <location>
        <position position="95"/>
    </location>
    <ligand>
        <name>Mg(2+)</name>
        <dbReference type="ChEBI" id="CHEBI:18420"/>
        <label>1</label>
    </ligand>
</feature>
<dbReference type="CDD" id="cd01638">
    <property type="entry name" value="CysQ"/>
    <property type="match status" value="1"/>
</dbReference>
<feature type="binding site" evidence="10">
    <location>
        <position position="95"/>
    </location>
    <ligand>
        <name>Mg(2+)</name>
        <dbReference type="ChEBI" id="CHEBI:18420"/>
        <label>1</label>
        <note>catalytic</note>
    </ligand>
</feature>
<keyword evidence="5 9" id="KW-0479">Metal-binding</keyword>
<accession>A0A455UI22</accession>
<keyword evidence="3 9" id="KW-1003">Cell membrane</keyword>
<evidence type="ECO:0000256" key="2">
    <source>
        <dbReference type="ARBA" id="ARBA00005289"/>
    </source>
</evidence>
<protein>
    <recommendedName>
        <fullName evidence="9">3'(2'),5'-bisphosphate nucleotidase CysQ</fullName>
        <ecNumber evidence="9">3.1.3.7</ecNumber>
    </recommendedName>
    <alternativeName>
        <fullName evidence="9">3'(2'),5-bisphosphonucleoside 3'(2')-phosphohydrolase</fullName>
    </alternativeName>
    <alternativeName>
        <fullName evidence="9">3'-phosphoadenosine 5'-phosphate phosphatase</fullName>
        <shortName evidence="9">PAP phosphatase</shortName>
    </alternativeName>
</protein>
<evidence type="ECO:0000256" key="6">
    <source>
        <dbReference type="ARBA" id="ARBA00022801"/>
    </source>
</evidence>
<comment type="cofactor">
    <cofactor evidence="9 10">
        <name>Mg(2+)</name>
        <dbReference type="ChEBI" id="CHEBI:18420"/>
    </cofactor>
</comment>
<keyword evidence="6 9" id="KW-0378">Hydrolase</keyword>
<evidence type="ECO:0000256" key="7">
    <source>
        <dbReference type="ARBA" id="ARBA00022842"/>
    </source>
</evidence>
<reference evidence="11 12" key="1">
    <citation type="journal article" date="2019" name="Microbiol. Resour. Announc.">
        <title>Complete Genome Sequence of Halomonas sulfidaeris Strain Esulfide1 Isolated from a Metal Sulfide Rock at a Depth of 2,200 Meters, Obtained Using Nanopore Sequencing.</title>
        <authorList>
            <person name="Saito M."/>
            <person name="Nishigata A."/>
            <person name="Galipon J."/>
            <person name="Arakawa K."/>
        </authorList>
    </citation>
    <scope>NUCLEOTIDE SEQUENCE [LARGE SCALE GENOMIC DNA]</scope>
    <source>
        <strain evidence="11 12">ATCC BAA-803</strain>
    </source>
</reference>
<dbReference type="PROSITE" id="PS00630">
    <property type="entry name" value="IMP_2"/>
    <property type="match status" value="1"/>
</dbReference>
<keyword evidence="4 9" id="KW-0997">Cell inner membrane</keyword>
<evidence type="ECO:0000313" key="11">
    <source>
        <dbReference type="EMBL" id="BBI64321.1"/>
    </source>
</evidence>
<feature type="binding site" evidence="10">
    <location>
        <position position="98"/>
    </location>
    <ligand>
        <name>Mg(2+)</name>
        <dbReference type="ChEBI" id="CHEBI:18420"/>
        <label>1</label>
        <note>catalytic</note>
    </ligand>
</feature>
<dbReference type="EC" id="3.1.3.7" evidence="9"/>
<comment type="similarity">
    <text evidence="2 9">Belongs to the inositol monophosphatase superfamily. CysQ family.</text>
</comment>
<dbReference type="Gene3D" id="3.30.540.10">
    <property type="entry name" value="Fructose-1,6-Bisphosphatase, subunit A, domain 1"/>
    <property type="match status" value="1"/>
</dbReference>
<dbReference type="PRINTS" id="PR00377">
    <property type="entry name" value="IMPHPHTASES"/>
</dbReference>
<feature type="binding site" evidence="9">
    <location>
        <position position="95"/>
    </location>
    <ligand>
        <name>Mg(2+)</name>
        <dbReference type="ChEBI" id="CHEBI:18420"/>
        <label>2</label>
    </ligand>
</feature>
<sequence>MPTSANKVPAITKALLKSVEQLACEAGEAIMQVYSREFAVELKDDNSPLTEADTAAHLIIARGLQALTPEVPVLSEEDTQRFSAANAEGFYWLVDPLDGTKEFIKRNDEFTVNIALIAKGQPVLGVVVAPALAFTHLAAEGLGAFKISVDGQWQAIQASSPPLVGQPWRVLGSRSHSDPRMKAWLEALGQYEIQPMGSSLKSCFIAEGKADVYPRFGPTSLWDTAAAQAIVEQAGGRVITLEDQPLSYANPLQVLNPDFVVWGKEDIKEGIKESTKAGVQY</sequence>
<proteinExistence type="inferred from homology"/>
<dbReference type="KEGG" id="hsr:HSBAA_56270"/>
<feature type="binding site" evidence="10">
    <location>
        <position position="97"/>
    </location>
    <ligand>
        <name>Mg(2+)</name>
        <dbReference type="ChEBI" id="CHEBI:18420"/>
        <label>1</label>
        <note>catalytic</note>
    </ligand>
</feature>
<feature type="binding site" evidence="10">
    <location>
        <position position="223"/>
    </location>
    <ligand>
        <name>Mg(2+)</name>
        <dbReference type="ChEBI" id="CHEBI:18420"/>
        <label>1</label>
        <note>catalytic</note>
    </ligand>
</feature>
<comment type="subcellular location">
    <subcellularLocation>
        <location evidence="9">Cell inner membrane</location>
        <topology evidence="9">Peripheral membrane protein</topology>
        <orientation evidence="9">Cytoplasmic side</orientation>
    </subcellularLocation>
</comment>
<dbReference type="NCBIfam" id="TIGR01331">
    <property type="entry name" value="bisphos_cysQ"/>
    <property type="match status" value="1"/>
</dbReference>
<evidence type="ECO:0000313" key="12">
    <source>
        <dbReference type="Proteomes" id="UP000320231"/>
    </source>
</evidence>
<dbReference type="GO" id="GO:0008441">
    <property type="term" value="F:3'(2'),5'-bisphosphate nucleotidase activity"/>
    <property type="evidence" value="ECO:0007669"/>
    <property type="project" value="UniProtKB-UniRule"/>
</dbReference>
<dbReference type="Gene3D" id="3.40.190.80">
    <property type="match status" value="1"/>
</dbReference>
<dbReference type="PANTHER" id="PTHR43028:SF5">
    <property type="entry name" value="3'(2'),5'-BISPHOSPHATE NUCLEOTIDASE 1"/>
    <property type="match status" value="1"/>
</dbReference>
<dbReference type="Proteomes" id="UP000320231">
    <property type="component" value="Chromosome"/>
</dbReference>
<dbReference type="GO" id="GO:0000103">
    <property type="term" value="P:sulfate assimilation"/>
    <property type="evidence" value="ECO:0007669"/>
    <property type="project" value="TreeGrafter"/>
</dbReference>
<dbReference type="EMBL" id="AP019514">
    <property type="protein sequence ID" value="BBI64321.1"/>
    <property type="molecule type" value="Genomic_DNA"/>
</dbReference>
<dbReference type="GO" id="GO:0005886">
    <property type="term" value="C:plasma membrane"/>
    <property type="evidence" value="ECO:0007669"/>
    <property type="project" value="UniProtKB-SubCell"/>
</dbReference>
<dbReference type="PROSITE" id="PS00629">
    <property type="entry name" value="IMP_1"/>
    <property type="match status" value="1"/>
</dbReference>
<evidence type="ECO:0000256" key="5">
    <source>
        <dbReference type="ARBA" id="ARBA00022723"/>
    </source>
</evidence>
<dbReference type="GO" id="GO:0000287">
    <property type="term" value="F:magnesium ion binding"/>
    <property type="evidence" value="ECO:0007669"/>
    <property type="project" value="UniProtKB-UniRule"/>
</dbReference>